<evidence type="ECO:0000313" key="7">
    <source>
        <dbReference type="EMBL" id="THG23565.1"/>
    </source>
</evidence>
<dbReference type="Gene3D" id="3.40.1090.10">
    <property type="entry name" value="Cytosolic phospholipase A2 catalytic domain"/>
    <property type="match status" value="1"/>
</dbReference>
<feature type="active site" description="Nucleophile" evidence="3">
    <location>
        <position position="126"/>
    </location>
</feature>
<dbReference type="InterPro" id="IPR002641">
    <property type="entry name" value="PNPLA_dom"/>
</dbReference>
<sequence>MTHNKDLPQSAINGQTLEGNKRCEDLPFCSAYNRLRPSATKPSSRSARKARLASSSLSKPRWTKEDDGCLGKKRGRGGNLRRQNTISLLRRSGYILENGNKQKQEGEASSKKVRLADYFDVIAGTSAGALITSLLALPESIEIDASKQIVGQLPRPRTAEEITELLCDKGPIIFEKETSKQVAGTTTSNQTNKAALDFVDRFKKKCHDILESAGKKVEAAIKAAVDTVYTGEHLNEVAGELLGKDTLLKDLSTNIVIPTYDVNKLRPVVFTTRLAKEQNSKITLRDIVVSSASAPYFFPPKKFEADGEQYNLVDGGLFANNPTMLAIREASKLFPEAGDYSNYLILSLGTGKEKLSGDRTILTGGIVDWLIGLEAIVALKIKTPPLVDDYEMKEEHAEMDNTHQENLENLKKIGNDLISRYVAIPNSETGLPSVIFEEVEEKISPNLLPPKNQDELKR</sequence>
<feature type="region of interest" description="Disordered" evidence="5">
    <location>
        <begin position="35"/>
        <end position="83"/>
    </location>
</feature>
<dbReference type="Pfam" id="PF01734">
    <property type="entry name" value="Patatin"/>
    <property type="match status" value="1"/>
</dbReference>
<dbReference type="STRING" id="542762.A0A4S4F3R2"/>
<dbReference type="InterPro" id="IPR016035">
    <property type="entry name" value="Acyl_Trfase/lysoPLipase"/>
</dbReference>
<comment type="caution">
    <text evidence="7">The sequence shown here is derived from an EMBL/GenBank/DDBJ whole genome shotgun (WGS) entry which is preliminary data.</text>
</comment>
<dbReference type="PROSITE" id="PS51635">
    <property type="entry name" value="PNPLA"/>
    <property type="match status" value="1"/>
</dbReference>
<dbReference type="PANTHER" id="PTHR32176">
    <property type="entry name" value="XYLOSE ISOMERASE"/>
    <property type="match status" value="1"/>
</dbReference>
<feature type="short sequence motif" description="GXSXG" evidence="3">
    <location>
        <begin position="124"/>
        <end position="128"/>
    </location>
</feature>
<proteinExistence type="inferred from homology"/>
<evidence type="ECO:0000313" key="8">
    <source>
        <dbReference type="Proteomes" id="UP000306102"/>
    </source>
</evidence>
<evidence type="ECO:0000259" key="6">
    <source>
        <dbReference type="PROSITE" id="PS51635"/>
    </source>
</evidence>
<comment type="function">
    <text evidence="4">Lipolytic acyl hydrolase (LAH).</text>
</comment>
<reference evidence="7 8" key="1">
    <citation type="journal article" date="2018" name="Proc. Natl. Acad. Sci. U.S.A.">
        <title>Draft genome sequence of Camellia sinensis var. sinensis provides insights into the evolution of the tea genome and tea quality.</title>
        <authorList>
            <person name="Wei C."/>
            <person name="Yang H."/>
            <person name="Wang S."/>
            <person name="Zhao J."/>
            <person name="Liu C."/>
            <person name="Gao L."/>
            <person name="Xia E."/>
            <person name="Lu Y."/>
            <person name="Tai Y."/>
            <person name="She G."/>
            <person name="Sun J."/>
            <person name="Cao H."/>
            <person name="Tong W."/>
            <person name="Gao Q."/>
            <person name="Li Y."/>
            <person name="Deng W."/>
            <person name="Jiang X."/>
            <person name="Wang W."/>
            <person name="Chen Q."/>
            <person name="Zhang S."/>
            <person name="Li H."/>
            <person name="Wu J."/>
            <person name="Wang P."/>
            <person name="Li P."/>
            <person name="Shi C."/>
            <person name="Zheng F."/>
            <person name="Jian J."/>
            <person name="Huang B."/>
            <person name="Shan D."/>
            <person name="Shi M."/>
            <person name="Fang C."/>
            <person name="Yue Y."/>
            <person name="Li F."/>
            <person name="Li D."/>
            <person name="Wei S."/>
            <person name="Han B."/>
            <person name="Jiang C."/>
            <person name="Yin Y."/>
            <person name="Xia T."/>
            <person name="Zhang Z."/>
            <person name="Bennetzen J.L."/>
            <person name="Zhao S."/>
            <person name="Wan X."/>
        </authorList>
    </citation>
    <scope>NUCLEOTIDE SEQUENCE [LARGE SCALE GENOMIC DNA]</scope>
    <source>
        <strain evidence="8">cv. Shuchazao</strain>
        <tissue evidence="7">Leaf</tissue>
    </source>
</reference>
<evidence type="ECO:0000256" key="3">
    <source>
        <dbReference type="PROSITE-ProRule" id="PRU01161"/>
    </source>
</evidence>
<feature type="short sequence motif" description="DGA/G" evidence="3">
    <location>
        <begin position="314"/>
        <end position="316"/>
    </location>
</feature>
<keyword evidence="8" id="KW-1185">Reference proteome</keyword>
<evidence type="ECO:0000256" key="1">
    <source>
        <dbReference type="ARBA" id="ARBA00010240"/>
    </source>
</evidence>
<keyword evidence="3 4" id="KW-0442">Lipid degradation</keyword>
<dbReference type="GO" id="GO:0004620">
    <property type="term" value="F:phospholipase activity"/>
    <property type="evidence" value="ECO:0007669"/>
    <property type="project" value="TreeGrafter"/>
</dbReference>
<comment type="caution">
    <text evidence="3">Lacks conserved residue(s) required for the propagation of feature annotation.</text>
</comment>
<evidence type="ECO:0000256" key="5">
    <source>
        <dbReference type="SAM" id="MobiDB-lite"/>
    </source>
</evidence>
<protein>
    <recommendedName>
        <fullName evidence="4">Patatin</fullName>
        <ecNumber evidence="4">3.1.1.-</ecNumber>
    </recommendedName>
</protein>
<dbReference type="Proteomes" id="UP000306102">
    <property type="component" value="Unassembled WGS sequence"/>
</dbReference>
<dbReference type="GO" id="GO:0016042">
    <property type="term" value="P:lipid catabolic process"/>
    <property type="evidence" value="ECO:0007669"/>
    <property type="project" value="UniProtKB-UniRule"/>
</dbReference>
<feature type="domain" description="PNPLA" evidence="6">
    <location>
        <begin position="88"/>
        <end position="327"/>
    </location>
</feature>
<feature type="active site" description="Proton acceptor" evidence="3">
    <location>
        <position position="314"/>
    </location>
</feature>
<dbReference type="AlphaFoldDB" id="A0A4S4F3R2"/>
<dbReference type="SUPFAM" id="SSF52151">
    <property type="entry name" value="FabD/lysophospholipase-like"/>
    <property type="match status" value="1"/>
</dbReference>
<keyword evidence="3 4" id="KW-0378">Hydrolase</keyword>
<dbReference type="PANTHER" id="PTHR32176:SF109">
    <property type="entry name" value="PATATIN-LIKE PROTEIN 2"/>
    <property type="match status" value="1"/>
</dbReference>
<dbReference type="GO" id="GO:0047372">
    <property type="term" value="F:monoacylglycerol lipase activity"/>
    <property type="evidence" value="ECO:0007669"/>
    <property type="project" value="TreeGrafter"/>
</dbReference>
<organism evidence="7 8">
    <name type="scientific">Camellia sinensis var. sinensis</name>
    <name type="common">China tea</name>
    <dbReference type="NCBI Taxonomy" id="542762"/>
    <lineage>
        <taxon>Eukaryota</taxon>
        <taxon>Viridiplantae</taxon>
        <taxon>Streptophyta</taxon>
        <taxon>Embryophyta</taxon>
        <taxon>Tracheophyta</taxon>
        <taxon>Spermatophyta</taxon>
        <taxon>Magnoliopsida</taxon>
        <taxon>eudicotyledons</taxon>
        <taxon>Gunneridae</taxon>
        <taxon>Pentapetalae</taxon>
        <taxon>asterids</taxon>
        <taxon>Ericales</taxon>
        <taxon>Theaceae</taxon>
        <taxon>Camellia</taxon>
    </lineage>
</organism>
<name>A0A4S4F3R2_CAMSN</name>
<evidence type="ECO:0000256" key="2">
    <source>
        <dbReference type="ARBA" id="ARBA00023098"/>
    </source>
</evidence>
<comment type="domain">
    <text evidence="4">The nitrogen atoms of the two glycine residues in the GGXR motif define the oxyanion hole, and stabilize the oxyanion that forms during the nucleophilic attack by the catalytic serine during substrate cleavage.</text>
</comment>
<feature type="compositionally biased region" description="Low complexity" evidence="5">
    <location>
        <begin position="36"/>
        <end position="45"/>
    </location>
</feature>
<accession>A0A4S4F3R2</accession>
<gene>
    <name evidence="7" type="ORF">TEA_015353</name>
</gene>
<dbReference type="EMBL" id="SDRB02000253">
    <property type="protein sequence ID" value="THG23565.1"/>
    <property type="molecule type" value="Genomic_DNA"/>
</dbReference>
<dbReference type="EC" id="3.1.1.-" evidence="4"/>
<comment type="similarity">
    <text evidence="1 4">Belongs to the patatin family.</text>
</comment>
<evidence type="ECO:0000256" key="4">
    <source>
        <dbReference type="RuleBase" id="RU361262"/>
    </source>
</evidence>
<keyword evidence="2 3" id="KW-0443">Lipid metabolism</keyword>